<evidence type="ECO:0000313" key="2">
    <source>
        <dbReference type="Proteomes" id="UP000204221"/>
    </source>
</evidence>
<dbReference type="AlphaFoldDB" id="A0A221W5N4"/>
<gene>
    <name evidence="1" type="ORF">AHOG_17925</name>
</gene>
<name>A0A221W5N4_9PSEU</name>
<protein>
    <submittedName>
        <fullName evidence="1">Uncharacterized protein</fullName>
    </submittedName>
</protein>
<dbReference type="InterPro" id="IPR029058">
    <property type="entry name" value="AB_hydrolase_fold"/>
</dbReference>
<accession>A0A221W5N4</accession>
<dbReference type="RefSeq" id="WP_211290440.1">
    <property type="nucleotide sequence ID" value="NZ_CP022521.1"/>
</dbReference>
<evidence type="ECO:0000313" key="1">
    <source>
        <dbReference type="EMBL" id="ASO21210.1"/>
    </source>
</evidence>
<sequence>MIDQQASDERALRAIGLRTWSPSSEVFTAREPDETWPLFGGMAWVYRGEGNASLLRPVLLADGFDSGPSDLDTFWDGMDRRGFALAEALRGQGHDLILIGFDERSATVGQNARTVVAAIGRAIAERRGRERLVVGGFGVGAVVARYALAKLETDRRDHQTGVYLSYDGPHGGASVPIAVQAFAHYGSPSLAAQLNSPGGRQLLWRHIASVDGVPGVDALRTRLFAELDRVGGWPMRPRRLAVANGTGDGTGNGVPPGALALSVAGPAFAGTNLYTQSDTPDAVVATLQSAIDTPREVFAEDLPEIDGAPGGTLEVFALLGAALQERGAAQVHHGEVAFVPTLSALGFGEVDGAGDLFVDVSGLSVYTSAFDDFAFADSNTRHCTITEDLASWLLDRL</sequence>
<dbReference type="Proteomes" id="UP000204221">
    <property type="component" value="Chromosome"/>
</dbReference>
<dbReference type="KEGG" id="ahg:AHOG_17925"/>
<dbReference type="EMBL" id="CP022521">
    <property type="protein sequence ID" value="ASO21210.1"/>
    <property type="molecule type" value="Genomic_DNA"/>
</dbReference>
<keyword evidence="2" id="KW-1185">Reference proteome</keyword>
<organism evidence="1 2">
    <name type="scientific">Actinoalloteichus hoggarensis</name>
    <dbReference type="NCBI Taxonomy" id="1470176"/>
    <lineage>
        <taxon>Bacteria</taxon>
        <taxon>Bacillati</taxon>
        <taxon>Actinomycetota</taxon>
        <taxon>Actinomycetes</taxon>
        <taxon>Pseudonocardiales</taxon>
        <taxon>Pseudonocardiaceae</taxon>
        <taxon>Actinoalloteichus</taxon>
    </lineage>
</organism>
<reference evidence="1 2" key="1">
    <citation type="submission" date="2017-07" db="EMBL/GenBank/DDBJ databases">
        <title>Complete genome sequence of Actinoalloteichus hoggarensis DSM 45943, type strain of Actinoalloteichus hoggarensis.</title>
        <authorList>
            <person name="Ruckert C."/>
            <person name="Nouioui I."/>
            <person name="Willmese J."/>
            <person name="van Wezel G."/>
            <person name="Klenk H.-P."/>
            <person name="Kalinowski J."/>
            <person name="Zotchev S.B."/>
        </authorList>
    </citation>
    <scope>NUCLEOTIDE SEQUENCE [LARGE SCALE GENOMIC DNA]</scope>
    <source>
        <strain evidence="1 2">DSM 45943</strain>
    </source>
</reference>
<dbReference type="SUPFAM" id="SSF53474">
    <property type="entry name" value="alpha/beta-Hydrolases"/>
    <property type="match status" value="1"/>
</dbReference>
<proteinExistence type="predicted"/>
<dbReference type="Gene3D" id="3.40.50.1820">
    <property type="entry name" value="alpha/beta hydrolase"/>
    <property type="match status" value="1"/>
</dbReference>